<evidence type="ECO:0000313" key="2">
    <source>
        <dbReference type="Proteomes" id="UP000834106"/>
    </source>
</evidence>
<proteinExistence type="predicted"/>
<organism evidence="1 2">
    <name type="scientific">Fraxinus pennsylvanica</name>
    <dbReference type="NCBI Taxonomy" id="56036"/>
    <lineage>
        <taxon>Eukaryota</taxon>
        <taxon>Viridiplantae</taxon>
        <taxon>Streptophyta</taxon>
        <taxon>Embryophyta</taxon>
        <taxon>Tracheophyta</taxon>
        <taxon>Spermatophyta</taxon>
        <taxon>Magnoliopsida</taxon>
        <taxon>eudicotyledons</taxon>
        <taxon>Gunneridae</taxon>
        <taxon>Pentapetalae</taxon>
        <taxon>asterids</taxon>
        <taxon>lamiids</taxon>
        <taxon>Lamiales</taxon>
        <taxon>Oleaceae</taxon>
        <taxon>Oleeae</taxon>
        <taxon>Fraxinus</taxon>
    </lineage>
</organism>
<keyword evidence="2" id="KW-1185">Reference proteome</keyword>
<dbReference type="AlphaFoldDB" id="A0AAD1YLE2"/>
<reference evidence="1" key="1">
    <citation type="submission" date="2023-05" db="EMBL/GenBank/DDBJ databases">
        <authorList>
            <person name="Huff M."/>
        </authorList>
    </citation>
    <scope>NUCLEOTIDE SEQUENCE</scope>
</reference>
<protein>
    <submittedName>
        <fullName evidence="1">Uncharacterized protein</fullName>
    </submittedName>
</protein>
<gene>
    <name evidence="1" type="ORF">FPE_LOCUS658</name>
</gene>
<sequence>MHLECNIYLSVPDISLAEFEERLCIFEDLKALEAQLFALGDDEQQLFTDIKQVENFTRTNVKKYNKTCVVFSVLKKIGHWICFLMFLEEKAFREKRNRPYGKETHPTS</sequence>
<name>A0AAD1YLE2_9LAMI</name>
<dbReference type="EMBL" id="OU503036">
    <property type="protein sequence ID" value="CAI9753227.1"/>
    <property type="molecule type" value="Genomic_DNA"/>
</dbReference>
<dbReference type="Proteomes" id="UP000834106">
    <property type="component" value="Chromosome 1"/>
</dbReference>
<accession>A0AAD1YLE2</accession>
<evidence type="ECO:0000313" key="1">
    <source>
        <dbReference type="EMBL" id="CAI9753227.1"/>
    </source>
</evidence>